<protein>
    <submittedName>
        <fullName evidence="2">Uncharacterized protein</fullName>
    </submittedName>
</protein>
<dbReference type="AlphaFoldDB" id="U3P460"/>
<dbReference type="GO" id="GO:0005975">
    <property type="term" value="P:carbohydrate metabolic process"/>
    <property type="evidence" value="ECO:0007669"/>
    <property type="project" value="UniProtKB-ARBA"/>
</dbReference>
<feature type="transmembrane region" description="Helical" evidence="1">
    <location>
        <begin position="210"/>
        <end position="230"/>
    </location>
</feature>
<dbReference type="Gene3D" id="2.60.40.10">
    <property type="entry name" value="Immunoglobulins"/>
    <property type="match status" value="1"/>
</dbReference>
<gene>
    <name evidence="2" type="ORF">O159_03130</name>
</gene>
<keyword evidence="3" id="KW-1185">Reference proteome</keyword>
<dbReference type="GO" id="GO:0005509">
    <property type="term" value="F:calcium ion binding"/>
    <property type="evidence" value="ECO:0007669"/>
    <property type="project" value="InterPro"/>
</dbReference>
<evidence type="ECO:0000313" key="3">
    <source>
        <dbReference type="Proteomes" id="UP000016743"/>
    </source>
</evidence>
<organism evidence="2 3">
    <name type="scientific">Leifsonia xyli subsp. cynodontis DSM 46306</name>
    <dbReference type="NCBI Taxonomy" id="1389489"/>
    <lineage>
        <taxon>Bacteria</taxon>
        <taxon>Bacillati</taxon>
        <taxon>Actinomycetota</taxon>
        <taxon>Actinomycetes</taxon>
        <taxon>Micrococcales</taxon>
        <taxon>Microbacteriaceae</taxon>
        <taxon>Leifsonia</taxon>
    </lineage>
</organism>
<accession>U3P460</accession>
<dbReference type="InterPro" id="IPR013783">
    <property type="entry name" value="Ig-like_fold"/>
</dbReference>
<keyword evidence="1" id="KW-1133">Transmembrane helix</keyword>
<dbReference type="eggNOG" id="ENOG5030KGZ">
    <property type="taxonomic scope" value="Bacteria"/>
</dbReference>
<sequence>MVNGFCGSAGEERAVRGGAAARRGAAVSAAVLLVAAHIGIAAEPGEAVSRPPAPLAARAVTAGAQAGVRLSGLRPSLRLAGGGVRSVVTTPVFTSGAPVAGTAGVEYAFTVTVEGLGSITFAVTSGSLPAGLSLDASSGKISGIPTTPGTATFAITASNPYGSATQKDTITIASAAPAPAAAAPPAVAKRSGAVLAGDLARTGSEAATSLALGGCGALSLLVVGAMMMMITRRQPLGGR</sequence>
<dbReference type="GO" id="GO:0016020">
    <property type="term" value="C:membrane"/>
    <property type="evidence" value="ECO:0007669"/>
    <property type="project" value="InterPro"/>
</dbReference>
<dbReference type="STRING" id="1389489.O159_03130"/>
<dbReference type="Pfam" id="PF05345">
    <property type="entry name" value="He_PIG"/>
    <property type="match status" value="1"/>
</dbReference>
<dbReference type="EMBL" id="CP006734">
    <property type="protein sequence ID" value="AGW40536.1"/>
    <property type="molecule type" value="Genomic_DNA"/>
</dbReference>
<dbReference type="HOGENOM" id="CLU_1159936_0_0_11"/>
<reference evidence="2 3" key="1">
    <citation type="journal article" date="2013" name="Genome Announc.">
        <title>Complete Genome Sequence of Leifsonia xyli subsp. cynodontis Strain DSM46306, a Gram-Positive Bacterial Pathogen of Grasses.</title>
        <authorList>
            <person name="Monteiro-Vitorello C.B."/>
            <person name="Zerillo M.M."/>
            <person name="Van Sluys M.A."/>
            <person name="Camargo L.E."/>
            <person name="Kitajima J.P."/>
        </authorList>
    </citation>
    <scope>NUCLEOTIDE SEQUENCE [LARGE SCALE GENOMIC DNA]</scope>
    <source>
        <strain evidence="2 3">DSM 46306</strain>
    </source>
</reference>
<dbReference type="InterPro" id="IPR015919">
    <property type="entry name" value="Cadherin-like_sf"/>
</dbReference>
<evidence type="ECO:0000313" key="2">
    <source>
        <dbReference type="EMBL" id="AGW40536.1"/>
    </source>
</evidence>
<name>U3P460_LEIXC</name>
<evidence type="ECO:0000256" key="1">
    <source>
        <dbReference type="SAM" id="Phobius"/>
    </source>
</evidence>
<dbReference type="Proteomes" id="UP000016743">
    <property type="component" value="Chromosome"/>
</dbReference>
<proteinExistence type="predicted"/>
<dbReference type="KEGG" id="lxy:O159_03130"/>
<dbReference type="SUPFAM" id="SSF49313">
    <property type="entry name" value="Cadherin-like"/>
    <property type="match status" value="1"/>
</dbReference>
<dbReference type="PATRIC" id="fig|1389489.3.peg.295"/>
<keyword evidence="1" id="KW-0812">Transmembrane</keyword>
<keyword evidence="1" id="KW-0472">Membrane</keyword>